<dbReference type="AlphaFoldDB" id="A0A2U2X524"/>
<reference evidence="1 2" key="2">
    <citation type="submission" date="2018-05" db="EMBL/GenBank/DDBJ databases">
        <authorList>
            <person name="Lanie J.A."/>
            <person name="Ng W.-L."/>
            <person name="Kazmierczak K.M."/>
            <person name="Andrzejewski T.M."/>
            <person name="Davidsen T.M."/>
            <person name="Wayne K.J."/>
            <person name="Tettelin H."/>
            <person name="Glass J.I."/>
            <person name="Rusch D."/>
            <person name="Podicherti R."/>
            <person name="Tsui H.-C.T."/>
            <person name="Winkler M.E."/>
        </authorList>
    </citation>
    <scope>NUCLEOTIDE SEQUENCE [LARGE SCALE GENOMIC DNA]</scope>
    <source>
        <strain evidence="1 2">C305</strain>
    </source>
</reference>
<organism evidence="1 2">
    <name type="scientific">Brumimicrobium oceani</name>
    <dbReference type="NCBI Taxonomy" id="2100725"/>
    <lineage>
        <taxon>Bacteria</taxon>
        <taxon>Pseudomonadati</taxon>
        <taxon>Bacteroidota</taxon>
        <taxon>Flavobacteriia</taxon>
        <taxon>Flavobacteriales</taxon>
        <taxon>Crocinitomicaceae</taxon>
        <taxon>Brumimicrobium</taxon>
    </lineage>
</organism>
<evidence type="ECO:0000313" key="2">
    <source>
        <dbReference type="Proteomes" id="UP000245370"/>
    </source>
</evidence>
<proteinExistence type="predicted"/>
<accession>A0A2U2X524</accession>
<name>A0A2U2X524_9FLAO</name>
<dbReference type="Proteomes" id="UP000245370">
    <property type="component" value="Unassembled WGS sequence"/>
</dbReference>
<protein>
    <submittedName>
        <fullName evidence="1">Uncharacterized protein</fullName>
    </submittedName>
</protein>
<gene>
    <name evidence="1" type="ORF">DIT68_13495</name>
</gene>
<dbReference type="EMBL" id="QFRJ01000013">
    <property type="protein sequence ID" value="PWH82906.1"/>
    <property type="molecule type" value="Genomic_DNA"/>
</dbReference>
<evidence type="ECO:0000313" key="1">
    <source>
        <dbReference type="EMBL" id="PWH82906.1"/>
    </source>
</evidence>
<keyword evidence="2" id="KW-1185">Reference proteome</keyword>
<reference evidence="1 2" key="1">
    <citation type="submission" date="2018-05" db="EMBL/GenBank/DDBJ databases">
        <title>Brumimicrobium oceani sp. nov., isolated from coastal sediment.</title>
        <authorList>
            <person name="Kou Y."/>
        </authorList>
    </citation>
    <scope>NUCLEOTIDE SEQUENCE [LARGE SCALE GENOMIC DNA]</scope>
    <source>
        <strain evidence="1 2">C305</strain>
    </source>
</reference>
<comment type="caution">
    <text evidence="1">The sequence shown here is derived from an EMBL/GenBank/DDBJ whole genome shotgun (WGS) entry which is preliminary data.</text>
</comment>
<sequence length="339" mass="38390">MFLILNSCKKEELICSTFGFTKNLIWEDSGCDESFDQSPTGDEFRIQEGNQFMYPAFNPNNPYEFVYYQIAADSGSQIITGHHLMKFNYKTGVKTKLLDNVEITGHPAWNLEGWIAFKTVPSGFFIVKDDGSQLTQFSELSYGNLDNGLTWINGSNTLLWGGGQANGTSFINTKTIGDQDKVQIYSEVAIFDVFMVSPDNILIANNGFTYYTTIDLNLDSLYFKLHQFNHSGSPYGKMNWHVDGRRFYMSFVGSLELAGFFEIDFPSGEVKRIIRFCDKEIIKEAICSPLGDKLILQKIERTLIPGPDPTISIGGFLIENSSLWLYDLDTRKEVKLDLD</sequence>
<dbReference type="SUPFAM" id="SSF69304">
    <property type="entry name" value="Tricorn protease N-terminal domain"/>
    <property type="match status" value="1"/>
</dbReference>